<name>A0A1L4CZP9_9BACT</name>
<proteinExistence type="predicted"/>
<dbReference type="OrthoDB" id="9890399at2"/>
<accession>A0A1L4CZP9</accession>
<feature type="signal peptide" evidence="1">
    <location>
        <begin position="1"/>
        <end position="20"/>
    </location>
</feature>
<keyword evidence="1" id="KW-0732">Signal</keyword>
<evidence type="ECO:0000313" key="2">
    <source>
        <dbReference type="EMBL" id="APJ03420.1"/>
    </source>
</evidence>
<evidence type="ECO:0000313" key="3">
    <source>
        <dbReference type="Proteomes" id="UP000184731"/>
    </source>
</evidence>
<dbReference type="AlphaFoldDB" id="A0A1L4CZP9"/>
<dbReference type="Proteomes" id="UP000184731">
    <property type="component" value="Chromosome"/>
</dbReference>
<dbReference type="RefSeq" id="WP_148697151.1">
    <property type="nucleotide sequence ID" value="NZ_CP017834.1"/>
</dbReference>
<organism evidence="2 3">
    <name type="scientific">Silvanigrella aquatica</name>
    <dbReference type="NCBI Taxonomy" id="1915309"/>
    <lineage>
        <taxon>Bacteria</taxon>
        <taxon>Pseudomonadati</taxon>
        <taxon>Bdellovibrionota</taxon>
        <taxon>Oligoflexia</taxon>
        <taxon>Silvanigrellales</taxon>
        <taxon>Silvanigrellaceae</taxon>
        <taxon>Silvanigrella</taxon>
    </lineage>
</organism>
<dbReference type="EMBL" id="CP017834">
    <property type="protein sequence ID" value="APJ03420.1"/>
    <property type="molecule type" value="Genomic_DNA"/>
</dbReference>
<reference evidence="2 3" key="1">
    <citation type="submission" date="2016-10" db="EMBL/GenBank/DDBJ databases">
        <title>Silvanigrella aquatica sp. nov., isolated from a freshwater lake located in the Black Forest, Germany, description of Silvanigrellaceae fam. nov., Silvanigrellales ord. nov., reclassification of the order Bdellovibrionales in the class Oligoflexia, reclassification of the families Bacteriovoracaceae and Halobacteriovoraceae in the new order Bacteriovoracales ord. nov., and reclassification of the family Pseudobacteriovoracaceae in the order Oligoflexiales.</title>
        <authorList>
            <person name="Hahn M.W."/>
            <person name="Schmidt J."/>
            <person name="Koll U."/>
            <person name="Rohde M."/>
            <person name="Verbag S."/>
            <person name="Pitt A."/>
            <person name="Nakai R."/>
            <person name="Naganuma T."/>
            <person name="Lang E."/>
        </authorList>
    </citation>
    <scope>NUCLEOTIDE SEQUENCE [LARGE SCALE GENOMIC DNA]</scope>
    <source>
        <strain evidence="2 3">MWH-Nonnen-W8red</strain>
    </source>
</reference>
<gene>
    <name evidence="2" type="ORF">AXG55_05675</name>
</gene>
<sequence>MLKYLIIFFSLLFFNTPSYAFLNKCQKCYIKCINTEKYDAFKGEDINKLLKEKKLTIVADKNRILTDSKVDILKNHLFYREGTYFVNQDITLILQCICCKDCQANACQSSTKQP</sequence>
<evidence type="ECO:0000256" key="1">
    <source>
        <dbReference type="SAM" id="SignalP"/>
    </source>
</evidence>
<protein>
    <submittedName>
        <fullName evidence="2">Uncharacterized protein</fullName>
    </submittedName>
</protein>
<dbReference type="KEGG" id="saqi:AXG55_05675"/>
<keyword evidence="3" id="KW-1185">Reference proteome</keyword>
<feature type="chain" id="PRO_5012273082" evidence="1">
    <location>
        <begin position="21"/>
        <end position="114"/>
    </location>
</feature>